<sequence length="130" mass="14476">MTPSSPTLRHTDQAGRTTILVRHNTLLTSFRNRENTTSHTYFGERPLSSSHTSNASGIQPLSFPFTGFPRNLFNHIHVALPLSLFSHSCIMRDHNLLGISSNSFLLHGFTNLEPTKAPSFTRSRLDLGTS</sequence>
<comment type="caution">
    <text evidence="1">The sequence shown here is derived from an EMBL/GenBank/DDBJ whole genome shotgun (WGS) entry which is preliminary data.</text>
</comment>
<keyword evidence="2" id="KW-1185">Reference proteome</keyword>
<proteinExistence type="predicted"/>
<dbReference type="Proteomes" id="UP001341840">
    <property type="component" value="Unassembled WGS sequence"/>
</dbReference>
<accession>A0ABU6WIJ6</accession>
<evidence type="ECO:0000313" key="1">
    <source>
        <dbReference type="EMBL" id="MED6184103.1"/>
    </source>
</evidence>
<dbReference type="EMBL" id="JASCZI010181504">
    <property type="protein sequence ID" value="MED6184103.1"/>
    <property type="molecule type" value="Genomic_DNA"/>
</dbReference>
<organism evidence="1 2">
    <name type="scientific">Stylosanthes scabra</name>
    <dbReference type="NCBI Taxonomy" id="79078"/>
    <lineage>
        <taxon>Eukaryota</taxon>
        <taxon>Viridiplantae</taxon>
        <taxon>Streptophyta</taxon>
        <taxon>Embryophyta</taxon>
        <taxon>Tracheophyta</taxon>
        <taxon>Spermatophyta</taxon>
        <taxon>Magnoliopsida</taxon>
        <taxon>eudicotyledons</taxon>
        <taxon>Gunneridae</taxon>
        <taxon>Pentapetalae</taxon>
        <taxon>rosids</taxon>
        <taxon>fabids</taxon>
        <taxon>Fabales</taxon>
        <taxon>Fabaceae</taxon>
        <taxon>Papilionoideae</taxon>
        <taxon>50 kb inversion clade</taxon>
        <taxon>dalbergioids sensu lato</taxon>
        <taxon>Dalbergieae</taxon>
        <taxon>Pterocarpus clade</taxon>
        <taxon>Stylosanthes</taxon>
    </lineage>
</organism>
<evidence type="ECO:0000313" key="2">
    <source>
        <dbReference type="Proteomes" id="UP001341840"/>
    </source>
</evidence>
<gene>
    <name evidence="1" type="ORF">PIB30_044164</name>
</gene>
<protein>
    <submittedName>
        <fullName evidence="1">Uncharacterized protein</fullName>
    </submittedName>
</protein>
<name>A0ABU6WIJ6_9FABA</name>
<reference evidence="1 2" key="1">
    <citation type="journal article" date="2023" name="Plants (Basel)">
        <title>Bridging the Gap: Combining Genomics and Transcriptomics Approaches to Understand Stylosanthes scabra, an Orphan Legume from the Brazilian Caatinga.</title>
        <authorList>
            <person name="Ferreira-Neto J.R.C."/>
            <person name="da Silva M.D."/>
            <person name="Binneck E."/>
            <person name="de Melo N.F."/>
            <person name="da Silva R.H."/>
            <person name="de Melo A.L.T.M."/>
            <person name="Pandolfi V."/>
            <person name="Bustamante F.O."/>
            <person name="Brasileiro-Vidal A.C."/>
            <person name="Benko-Iseppon A.M."/>
        </authorList>
    </citation>
    <scope>NUCLEOTIDE SEQUENCE [LARGE SCALE GENOMIC DNA]</scope>
    <source>
        <tissue evidence="1">Leaves</tissue>
    </source>
</reference>